<dbReference type="Gene3D" id="3.60.15.10">
    <property type="entry name" value="Ribonuclease Z/Hydroxyacylglutathione hydrolase-like"/>
    <property type="match status" value="1"/>
</dbReference>
<dbReference type="InterPro" id="IPR050662">
    <property type="entry name" value="Sec-metab_biosynth-thioest"/>
</dbReference>
<evidence type="ECO:0000259" key="2">
    <source>
        <dbReference type="SMART" id="SM00849"/>
    </source>
</evidence>
<dbReference type="Pfam" id="PF00753">
    <property type="entry name" value="Lactamase_B"/>
    <property type="match status" value="1"/>
</dbReference>
<protein>
    <submittedName>
        <fullName evidence="3">Glyoxylase-like metal-dependent hydrolase (Beta-lactamase superfamily II)</fullName>
    </submittedName>
</protein>
<dbReference type="Proteomes" id="UP000533469">
    <property type="component" value="Unassembled WGS sequence"/>
</dbReference>
<dbReference type="InterPro" id="IPR036866">
    <property type="entry name" value="RibonucZ/Hydroxyglut_hydro"/>
</dbReference>
<evidence type="ECO:0000313" key="4">
    <source>
        <dbReference type="Proteomes" id="UP000533469"/>
    </source>
</evidence>
<organism evidence="3 4">
    <name type="scientific">Ancylobacter tetraedralis</name>
    <dbReference type="NCBI Taxonomy" id="217068"/>
    <lineage>
        <taxon>Bacteria</taxon>
        <taxon>Pseudomonadati</taxon>
        <taxon>Pseudomonadota</taxon>
        <taxon>Alphaproteobacteria</taxon>
        <taxon>Hyphomicrobiales</taxon>
        <taxon>Xanthobacteraceae</taxon>
        <taxon>Ancylobacter</taxon>
    </lineage>
</organism>
<sequence length="323" mass="34436">MKVGPLHLRETGKDKAGQAEMAEDIPFDRKFDAVPGRADRVAPGVRRVLAPNPGPFTFTGTCSYIVGEGEVAIIDPGPDDPAHVAALMEAVRGERVTHILLTHTHRDHSGALEALKALTGAPTHAQGPHRAARPSHEGEGNALESAADRAFFPDVALADGAQVHGAGWTLHALATPGHAANHMAFVLEAQGLVFVGDHVMGWSTTIVAPPDGSMNDYMDSLRRLHARPETFYLPGHGGPVREGRLLVERLIRHRQARETAILRALERGPMTIPQIVRAIYFGLDPRLAGAAGLSTLAHLEDLVARGAVLTDGPAVVEGVFTRP</sequence>
<reference evidence="3 4" key="1">
    <citation type="submission" date="2020-08" db="EMBL/GenBank/DDBJ databases">
        <title>Genomic Encyclopedia of Type Strains, Phase IV (KMG-IV): sequencing the most valuable type-strain genomes for metagenomic binning, comparative biology and taxonomic classification.</title>
        <authorList>
            <person name="Goeker M."/>
        </authorList>
    </citation>
    <scope>NUCLEOTIDE SEQUENCE [LARGE SCALE GENOMIC DNA]</scope>
    <source>
        <strain evidence="3 4">DSM 5895</strain>
    </source>
</reference>
<accession>A0A839ZFN5</accession>
<dbReference type="SMART" id="SM00849">
    <property type="entry name" value="Lactamase_B"/>
    <property type="match status" value="1"/>
</dbReference>
<evidence type="ECO:0000313" key="3">
    <source>
        <dbReference type="EMBL" id="MBB3773488.1"/>
    </source>
</evidence>
<dbReference type="InterPro" id="IPR036388">
    <property type="entry name" value="WH-like_DNA-bd_sf"/>
</dbReference>
<evidence type="ECO:0000256" key="1">
    <source>
        <dbReference type="SAM" id="MobiDB-lite"/>
    </source>
</evidence>
<comment type="caution">
    <text evidence="3">The sequence shown here is derived from an EMBL/GenBank/DDBJ whole genome shotgun (WGS) entry which is preliminary data.</text>
</comment>
<feature type="domain" description="Metallo-beta-lactamase" evidence="2">
    <location>
        <begin position="59"/>
        <end position="236"/>
    </location>
</feature>
<name>A0A839ZFN5_9HYPH</name>
<dbReference type="Pfam" id="PF17778">
    <property type="entry name" value="WHD_BLACT"/>
    <property type="match status" value="1"/>
</dbReference>
<dbReference type="Gene3D" id="1.10.10.10">
    <property type="entry name" value="Winged helix-like DNA-binding domain superfamily/Winged helix DNA-binding domain"/>
    <property type="match status" value="1"/>
</dbReference>
<dbReference type="GO" id="GO:0016787">
    <property type="term" value="F:hydrolase activity"/>
    <property type="evidence" value="ECO:0007669"/>
    <property type="project" value="UniProtKB-KW"/>
</dbReference>
<proteinExistence type="predicted"/>
<dbReference type="InterPro" id="IPR001279">
    <property type="entry name" value="Metallo-B-lactamas"/>
</dbReference>
<dbReference type="PANTHER" id="PTHR23131">
    <property type="entry name" value="ENDORIBONUCLEASE LACTB2"/>
    <property type="match status" value="1"/>
</dbReference>
<keyword evidence="4" id="KW-1185">Reference proteome</keyword>
<feature type="region of interest" description="Disordered" evidence="1">
    <location>
        <begin position="121"/>
        <end position="143"/>
    </location>
</feature>
<gene>
    <name evidence="3" type="ORF">FHS55_004125</name>
</gene>
<dbReference type="AlphaFoldDB" id="A0A839ZFN5"/>
<dbReference type="CDD" id="cd16278">
    <property type="entry name" value="metallo-hydrolase-like_MBL-fold"/>
    <property type="match status" value="1"/>
</dbReference>
<dbReference type="SUPFAM" id="SSF56281">
    <property type="entry name" value="Metallo-hydrolase/oxidoreductase"/>
    <property type="match status" value="1"/>
</dbReference>
<dbReference type="EMBL" id="JACICD010000011">
    <property type="protein sequence ID" value="MBB3773488.1"/>
    <property type="molecule type" value="Genomic_DNA"/>
</dbReference>
<dbReference type="PANTHER" id="PTHR23131:SF0">
    <property type="entry name" value="ENDORIBONUCLEASE LACTB2"/>
    <property type="match status" value="1"/>
</dbReference>
<keyword evidence="3" id="KW-0378">Hydrolase</keyword>
<dbReference type="InterPro" id="IPR041516">
    <property type="entry name" value="LACTB2_WH"/>
</dbReference>